<evidence type="ECO:0000256" key="3">
    <source>
        <dbReference type="ARBA" id="ARBA00022679"/>
    </source>
</evidence>
<dbReference type="AlphaFoldDB" id="A0A3R7MG94"/>
<proteinExistence type="inferred from homology"/>
<keyword evidence="8" id="KW-0472">Membrane</keyword>
<name>A0A3R7MG94_PENVA</name>
<dbReference type="OrthoDB" id="514299at2759"/>
<dbReference type="EMBL" id="QCYY01001749">
    <property type="protein sequence ID" value="ROT75650.1"/>
    <property type="molecule type" value="Genomic_DNA"/>
</dbReference>
<dbReference type="Pfam" id="PF06990">
    <property type="entry name" value="Gal-3-0_sulfotr"/>
    <property type="match status" value="1"/>
</dbReference>
<dbReference type="GO" id="GO:0001733">
    <property type="term" value="F:galactosylceramide sulfotransferase activity"/>
    <property type="evidence" value="ECO:0007669"/>
    <property type="project" value="InterPro"/>
</dbReference>
<sequence length="372" mass="42567">MRSKIYLMGILAVVVCLIVIAVHTPKIQHFLTRMAPSTKPVRGLGGPAKPCVRQNSVYFLKVPKCASTTSLQIFVAYGVKYGLTFALPVHVGPKPISPKILAPEYHGSPDGRYNMVVSHIQFSKAGAKQVMKKSAKYVAIVREPAARFESMWYFAQYEKKLGINLTTFINASHRTYKQNGRLNIIANYFGVKDPRDDVPEGEVLSKARWLNETFNLVMVAERFDESLVLLKHLMCWNTEDVAYVEARVRRPTYRTELSEAQKDRLRQLNRQDVILYKFFREIFEEKVKAFGEERMQREVEELRQANARLIDDCGAKLTGSRGTVKTWEVINNSSICIMITLDGAVIQEQLKKRQKMWVASNLTFDLSTWTFT</sequence>
<accession>A0A3R7MG94</accession>
<evidence type="ECO:0000256" key="2">
    <source>
        <dbReference type="ARBA" id="ARBA00008124"/>
    </source>
</evidence>
<dbReference type="Gene3D" id="3.40.50.300">
    <property type="entry name" value="P-loop containing nucleotide triphosphate hydrolases"/>
    <property type="match status" value="1"/>
</dbReference>
<evidence type="ECO:0000256" key="7">
    <source>
        <dbReference type="ARBA" id="ARBA00023034"/>
    </source>
</evidence>
<comment type="similarity">
    <text evidence="2">Belongs to the galactose-3-O-sulfotransferase family.</text>
</comment>
<dbReference type="InterPro" id="IPR009729">
    <property type="entry name" value="Gal-3-0_sulfotransfrase"/>
</dbReference>
<evidence type="ECO:0000313" key="11">
    <source>
        <dbReference type="Proteomes" id="UP000283509"/>
    </source>
</evidence>
<evidence type="ECO:0000256" key="4">
    <source>
        <dbReference type="ARBA" id="ARBA00022692"/>
    </source>
</evidence>
<keyword evidence="3 10" id="KW-0808">Transferase</keyword>
<dbReference type="SUPFAM" id="SSF52540">
    <property type="entry name" value="P-loop containing nucleoside triphosphate hydrolases"/>
    <property type="match status" value="1"/>
</dbReference>
<dbReference type="Proteomes" id="UP000283509">
    <property type="component" value="Unassembled WGS sequence"/>
</dbReference>
<dbReference type="GO" id="GO:0000139">
    <property type="term" value="C:Golgi membrane"/>
    <property type="evidence" value="ECO:0007669"/>
    <property type="project" value="UniProtKB-SubCell"/>
</dbReference>
<comment type="subcellular location">
    <subcellularLocation>
        <location evidence="1">Golgi apparatus membrane</location>
        <topology evidence="1">Single-pass type II membrane protein</topology>
    </subcellularLocation>
</comment>
<keyword evidence="11" id="KW-1185">Reference proteome</keyword>
<evidence type="ECO:0000256" key="1">
    <source>
        <dbReference type="ARBA" id="ARBA00004323"/>
    </source>
</evidence>
<keyword evidence="4" id="KW-0812">Transmembrane</keyword>
<keyword evidence="9" id="KW-0325">Glycoprotein</keyword>
<dbReference type="GO" id="GO:0009247">
    <property type="term" value="P:glycolipid biosynthetic process"/>
    <property type="evidence" value="ECO:0007669"/>
    <property type="project" value="InterPro"/>
</dbReference>
<dbReference type="InterPro" id="IPR027417">
    <property type="entry name" value="P-loop_NTPase"/>
</dbReference>
<dbReference type="PANTHER" id="PTHR14647">
    <property type="entry name" value="GALACTOSE-3-O-SULFOTRANSFERASE"/>
    <property type="match status" value="1"/>
</dbReference>
<evidence type="ECO:0000256" key="8">
    <source>
        <dbReference type="ARBA" id="ARBA00023136"/>
    </source>
</evidence>
<reference evidence="10 11" key="1">
    <citation type="submission" date="2018-04" db="EMBL/GenBank/DDBJ databases">
        <authorList>
            <person name="Zhang X."/>
            <person name="Yuan J."/>
            <person name="Li F."/>
            <person name="Xiang J."/>
        </authorList>
    </citation>
    <scope>NUCLEOTIDE SEQUENCE [LARGE SCALE GENOMIC DNA]</scope>
    <source>
        <tissue evidence="10">Muscle</tissue>
    </source>
</reference>
<comment type="caution">
    <text evidence="10">The sequence shown here is derived from an EMBL/GenBank/DDBJ whole genome shotgun (WGS) entry which is preliminary data.</text>
</comment>
<keyword evidence="6" id="KW-1133">Transmembrane helix</keyword>
<keyword evidence="5" id="KW-0735">Signal-anchor</keyword>
<gene>
    <name evidence="10" type="ORF">C7M84_005828</name>
</gene>
<evidence type="ECO:0000256" key="6">
    <source>
        <dbReference type="ARBA" id="ARBA00022989"/>
    </source>
</evidence>
<protein>
    <submittedName>
        <fullName evidence="10">Putative galactosylceramide sulfotransferase-like</fullName>
    </submittedName>
</protein>
<evidence type="ECO:0000313" key="10">
    <source>
        <dbReference type="EMBL" id="ROT75650.1"/>
    </source>
</evidence>
<reference evidence="10 11" key="2">
    <citation type="submission" date="2019-01" db="EMBL/GenBank/DDBJ databases">
        <title>The decoding of complex shrimp genome reveals the adaptation for benthos swimmer, frequently molting mechanism and breeding impact on genome.</title>
        <authorList>
            <person name="Sun Y."/>
            <person name="Gao Y."/>
            <person name="Yu Y."/>
        </authorList>
    </citation>
    <scope>NUCLEOTIDE SEQUENCE [LARGE SCALE GENOMIC DNA]</scope>
    <source>
        <tissue evidence="10">Muscle</tissue>
    </source>
</reference>
<keyword evidence="7" id="KW-0333">Golgi apparatus</keyword>
<evidence type="ECO:0000256" key="5">
    <source>
        <dbReference type="ARBA" id="ARBA00022968"/>
    </source>
</evidence>
<evidence type="ECO:0000256" key="9">
    <source>
        <dbReference type="ARBA" id="ARBA00023180"/>
    </source>
</evidence>
<organism evidence="10 11">
    <name type="scientific">Penaeus vannamei</name>
    <name type="common">Whiteleg shrimp</name>
    <name type="synonym">Litopenaeus vannamei</name>
    <dbReference type="NCBI Taxonomy" id="6689"/>
    <lineage>
        <taxon>Eukaryota</taxon>
        <taxon>Metazoa</taxon>
        <taxon>Ecdysozoa</taxon>
        <taxon>Arthropoda</taxon>
        <taxon>Crustacea</taxon>
        <taxon>Multicrustacea</taxon>
        <taxon>Malacostraca</taxon>
        <taxon>Eumalacostraca</taxon>
        <taxon>Eucarida</taxon>
        <taxon>Decapoda</taxon>
        <taxon>Dendrobranchiata</taxon>
        <taxon>Penaeoidea</taxon>
        <taxon>Penaeidae</taxon>
        <taxon>Penaeus</taxon>
    </lineage>
</organism>
<dbReference type="PANTHER" id="PTHR14647:SF87">
    <property type="entry name" value="PUTATIVE-RELATED"/>
    <property type="match status" value="1"/>
</dbReference>